<dbReference type="InterPro" id="IPR017979">
    <property type="entry name" value="GPCR_3_CS"/>
</dbReference>
<dbReference type="Pfam" id="PF00003">
    <property type="entry name" value="7tm_3"/>
    <property type="match status" value="1"/>
</dbReference>
<evidence type="ECO:0000256" key="9">
    <source>
        <dbReference type="ARBA" id="ARBA00023180"/>
    </source>
</evidence>
<keyword evidence="14" id="KW-1185">Reference proteome</keyword>
<feature type="transmembrane region" description="Helical" evidence="12">
    <location>
        <begin position="770"/>
        <end position="794"/>
    </location>
</feature>
<dbReference type="Gene3D" id="2.10.50.30">
    <property type="entry name" value="GPCR, family 3, nine cysteines domain"/>
    <property type="match status" value="1"/>
</dbReference>
<evidence type="ECO:0000256" key="11">
    <source>
        <dbReference type="ARBA" id="ARBA00038492"/>
    </source>
</evidence>
<evidence type="ECO:0000256" key="4">
    <source>
        <dbReference type="ARBA" id="ARBA00022729"/>
    </source>
</evidence>
<keyword evidence="4" id="KW-0732">Signal</keyword>
<protein>
    <submittedName>
        <fullName evidence="15">Metabotropic glutamate receptor 8-like</fullName>
    </submittedName>
</protein>
<feature type="transmembrane region" description="Helical" evidence="12">
    <location>
        <begin position="724"/>
        <end position="745"/>
    </location>
</feature>
<dbReference type="InterPro" id="IPR050726">
    <property type="entry name" value="mGluR"/>
</dbReference>
<evidence type="ECO:0000313" key="14">
    <source>
        <dbReference type="Proteomes" id="UP000694845"/>
    </source>
</evidence>
<organism evidence="14 15">
    <name type="scientific">Acanthaster planci</name>
    <name type="common">Crown-of-thorns starfish</name>
    <dbReference type="NCBI Taxonomy" id="133434"/>
    <lineage>
        <taxon>Eukaryota</taxon>
        <taxon>Metazoa</taxon>
        <taxon>Echinodermata</taxon>
        <taxon>Eleutherozoa</taxon>
        <taxon>Asterozoa</taxon>
        <taxon>Asteroidea</taxon>
        <taxon>Valvatacea</taxon>
        <taxon>Valvatida</taxon>
        <taxon>Acanthasteridae</taxon>
        <taxon>Acanthaster</taxon>
    </lineage>
</organism>
<sequence>MDLNYHTGRSHPRLFSVSVLVTFFALSFHILLSAHGADHVTAIATPGGPLRGAQPFHGAGGVQDEARTSFTRRGDFILGGLFDIHSEQDGECQEISPRGLQWMYAMVYAIELINVRQDLLPNVTLGFQIKDTCGNPNVAVRSSLDFITSSTSPGACLNNSESVSEEGRPTNLVAVVGPATSNAAVSVASLFQLFKLPEIIYSATSELLSESRYSYFTRVVPGDNHQAAALADIVHHFGWPVVATIYSDDLAYGLNGQKRFLDFAARKGICVSYEGKIGSSSTAEDFREIVNDLRGFPKVKAIVAFANESPMLRLLEVFAEQNATGYTWIGTDGWTASPALTADDRLTRVTQGMLGLRYSTTEVDGFLEFLRGLSPLVDTGYEDPFLMEYWERALECHLLEIPQHLRDFARFRKICNMNETLPESDAFFAGRFVSTILDAVEVVAMALHVALNCDEGGCKTSKYLDSDEILALMKNVSFVGTSGYRIEFSDGGNLESGAFYDVYNLKPVTTCASQRIVEEIGLWNQKEGLTVGGNISWYSDDSCSRGAIPSSICSASCRPGQRQLPKGLSECCWVCVACQGNLYSDREDALTCSNCSSEMIVNADRTGCDKLPDHYFTPSSSLGIALITLSVPGILLTVIMGAIFRRRRHAQVVVRACAGHSYAILFCALVCFAFSWLPFLRADDVVCAVKACLQLLPVTLLQGMLFLTAYVTKKGRRFVTNWTRFLLGAGTCALFCVFVAIWFAVDLPRPSRIPDTAARFVYVDCQDGEIFALTLSFMYSLMLDVAGLCLAYRARNKEENFREGKFVFFAFIVHIMIWLTTLGIYLAVGSGKHLQAFILAIGGTFSGYIPLFMLFVPKLYLMRTKPYANEKMDARAKRKIKGPRSLQKKIRKSRLSSEVLSARRALLSNCRRALDSIMGERTQSIRSVKFFLQRMEELKSRHQKILEAKKSLLSDVKRRKIHLVISSPKLPSTSL</sequence>
<dbReference type="PRINTS" id="PR00248">
    <property type="entry name" value="GPCRMGR"/>
</dbReference>
<dbReference type="GeneID" id="110981506"/>
<dbReference type="PANTHER" id="PTHR24060">
    <property type="entry name" value="METABOTROPIC GLUTAMATE RECEPTOR"/>
    <property type="match status" value="1"/>
</dbReference>
<evidence type="ECO:0000256" key="7">
    <source>
        <dbReference type="ARBA" id="ARBA00023136"/>
    </source>
</evidence>
<dbReference type="InterPro" id="IPR011500">
    <property type="entry name" value="GPCR_3_9-Cys_dom"/>
</dbReference>
<dbReference type="KEGG" id="aplc:110981506"/>
<dbReference type="RefSeq" id="XP_022094809.1">
    <property type="nucleotide sequence ID" value="XM_022239117.1"/>
</dbReference>
<dbReference type="InterPro" id="IPR017978">
    <property type="entry name" value="GPCR_3_C"/>
</dbReference>
<keyword evidence="6" id="KW-0297">G-protein coupled receptor</keyword>
<dbReference type="FunFam" id="2.10.50.30:FF:000004">
    <property type="entry name" value="Taste receptor type 1 member 3-like protein"/>
    <property type="match status" value="1"/>
</dbReference>
<reference evidence="15" key="1">
    <citation type="submission" date="2025-08" db="UniProtKB">
        <authorList>
            <consortium name="RefSeq"/>
        </authorList>
    </citation>
    <scope>IDENTIFICATION</scope>
</reference>
<name>A0A8B7YNG4_ACAPL</name>
<keyword evidence="7 12" id="KW-0472">Membrane</keyword>
<dbReference type="GO" id="GO:0004930">
    <property type="term" value="F:G protein-coupled receptor activity"/>
    <property type="evidence" value="ECO:0007669"/>
    <property type="project" value="UniProtKB-KW"/>
</dbReference>
<feature type="transmembrane region" description="Helical" evidence="12">
    <location>
        <begin position="656"/>
        <end position="676"/>
    </location>
</feature>
<keyword evidence="9" id="KW-0325">Glycoprotein</keyword>
<dbReference type="OMA" id="FANESPM"/>
<dbReference type="InterPro" id="IPR028082">
    <property type="entry name" value="Peripla_BP_I"/>
</dbReference>
<evidence type="ECO:0000259" key="13">
    <source>
        <dbReference type="PROSITE" id="PS50259"/>
    </source>
</evidence>
<keyword evidence="3 12" id="KW-0812">Transmembrane</keyword>
<feature type="transmembrane region" description="Helical" evidence="12">
    <location>
        <begin position="622"/>
        <end position="644"/>
    </location>
</feature>
<evidence type="ECO:0000256" key="2">
    <source>
        <dbReference type="ARBA" id="ARBA00022475"/>
    </source>
</evidence>
<dbReference type="Pfam" id="PF07562">
    <property type="entry name" value="NCD3G"/>
    <property type="match status" value="1"/>
</dbReference>
<dbReference type="Pfam" id="PF01094">
    <property type="entry name" value="ANF_receptor"/>
    <property type="match status" value="1"/>
</dbReference>
<evidence type="ECO:0000256" key="8">
    <source>
        <dbReference type="ARBA" id="ARBA00023170"/>
    </source>
</evidence>
<dbReference type="InterPro" id="IPR038550">
    <property type="entry name" value="GPCR_3_9-Cys_sf"/>
</dbReference>
<dbReference type="PROSITE" id="PS00980">
    <property type="entry name" value="G_PROTEIN_RECEP_F3_2"/>
    <property type="match status" value="1"/>
</dbReference>
<dbReference type="InterPro" id="IPR001828">
    <property type="entry name" value="ANF_lig-bd_rcpt"/>
</dbReference>
<dbReference type="AlphaFoldDB" id="A0A8B7YNG4"/>
<feature type="transmembrane region" description="Helical" evidence="12">
    <location>
        <begin position="834"/>
        <end position="856"/>
    </location>
</feature>
<accession>A0A8B7YNG4</accession>
<feature type="transmembrane region" description="Helical" evidence="12">
    <location>
        <begin position="806"/>
        <end position="828"/>
    </location>
</feature>
<evidence type="ECO:0000256" key="10">
    <source>
        <dbReference type="ARBA" id="ARBA00023224"/>
    </source>
</evidence>
<dbReference type="GO" id="GO:0050909">
    <property type="term" value="P:sensory perception of taste"/>
    <property type="evidence" value="ECO:0007669"/>
    <property type="project" value="UniProtKB-ARBA"/>
</dbReference>
<evidence type="ECO:0000256" key="5">
    <source>
        <dbReference type="ARBA" id="ARBA00022989"/>
    </source>
</evidence>
<comment type="similarity">
    <text evidence="11">Belongs to the G-protein coupled receptor 3 family. TAS1R subfamily.</text>
</comment>
<evidence type="ECO:0000256" key="6">
    <source>
        <dbReference type="ARBA" id="ARBA00023040"/>
    </source>
</evidence>
<evidence type="ECO:0000256" key="12">
    <source>
        <dbReference type="SAM" id="Phobius"/>
    </source>
</evidence>
<comment type="subcellular location">
    <subcellularLocation>
        <location evidence="1">Cell membrane</location>
        <topology evidence="1">Multi-pass membrane protein</topology>
    </subcellularLocation>
</comment>
<dbReference type="Gene3D" id="3.40.50.2300">
    <property type="match status" value="2"/>
</dbReference>
<dbReference type="SUPFAM" id="SSF53822">
    <property type="entry name" value="Periplasmic binding protein-like I"/>
    <property type="match status" value="1"/>
</dbReference>
<keyword evidence="8" id="KW-0675">Receptor</keyword>
<keyword evidence="2" id="KW-1003">Cell membrane</keyword>
<evidence type="ECO:0000256" key="3">
    <source>
        <dbReference type="ARBA" id="ARBA00022692"/>
    </source>
</evidence>
<proteinExistence type="inferred from homology"/>
<dbReference type="PROSITE" id="PS50259">
    <property type="entry name" value="G_PROTEIN_RECEP_F3_4"/>
    <property type="match status" value="1"/>
</dbReference>
<dbReference type="CDD" id="cd13953">
    <property type="entry name" value="7tm_classC_mGluR-like"/>
    <property type="match status" value="1"/>
</dbReference>
<gene>
    <name evidence="15" type="primary">LOC110981506</name>
</gene>
<dbReference type="GO" id="GO:0005886">
    <property type="term" value="C:plasma membrane"/>
    <property type="evidence" value="ECO:0007669"/>
    <property type="project" value="UniProtKB-SubCell"/>
</dbReference>
<dbReference type="InterPro" id="IPR000337">
    <property type="entry name" value="GPCR_3"/>
</dbReference>
<feature type="transmembrane region" description="Helical" evidence="12">
    <location>
        <begin position="688"/>
        <end position="712"/>
    </location>
</feature>
<dbReference type="OrthoDB" id="5984008at2759"/>
<evidence type="ECO:0000313" key="15">
    <source>
        <dbReference type="RefSeq" id="XP_022094809.1"/>
    </source>
</evidence>
<keyword evidence="5 12" id="KW-1133">Transmembrane helix</keyword>
<dbReference type="FunFam" id="3.40.50.2300:FF:000016">
    <property type="entry name" value="Taste 1 receptor member 2"/>
    <property type="match status" value="1"/>
</dbReference>
<keyword evidence="10" id="KW-0807">Transducer</keyword>
<dbReference type="Proteomes" id="UP000694845">
    <property type="component" value="Unplaced"/>
</dbReference>
<evidence type="ECO:0000256" key="1">
    <source>
        <dbReference type="ARBA" id="ARBA00004651"/>
    </source>
</evidence>
<feature type="domain" description="G-protein coupled receptors family 3 profile" evidence="13">
    <location>
        <begin position="622"/>
        <end position="878"/>
    </location>
</feature>